<organism evidence="9 10">
    <name type="scientific">Apophysomyces ossiformis</name>
    <dbReference type="NCBI Taxonomy" id="679940"/>
    <lineage>
        <taxon>Eukaryota</taxon>
        <taxon>Fungi</taxon>
        <taxon>Fungi incertae sedis</taxon>
        <taxon>Mucoromycota</taxon>
        <taxon>Mucoromycotina</taxon>
        <taxon>Mucoromycetes</taxon>
        <taxon>Mucorales</taxon>
        <taxon>Mucorineae</taxon>
        <taxon>Mucoraceae</taxon>
        <taxon>Apophysomyces</taxon>
    </lineage>
</organism>
<dbReference type="PANTHER" id="PTHR13295:SF4">
    <property type="entry name" value="GLUTAMATE--CYSTEINE LIGASE REGULATORY SUBUNIT"/>
    <property type="match status" value="1"/>
</dbReference>
<dbReference type="UniPathway" id="UPA00142">
    <property type="reaction ID" value="UER00209"/>
</dbReference>
<proteinExistence type="inferred from homology"/>
<evidence type="ECO:0000256" key="7">
    <source>
        <dbReference type="ARBA" id="ARBA00031732"/>
    </source>
</evidence>
<dbReference type="PANTHER" id="PTHR13295">
    <property type="entry name" value="GLUTAMATE CYSTEINE LIGASE REGULATORY SUBUNIT"/>
    <property type="match status" value="1"/>
</dbReference>
<dbReference type="EMBL" id="JABAYA010000002">
    <property type="protein sequence ID" value="KAF7732515.1"/>
    <property type="molecule type" value="Genomic_DNA"/>
</dbReference>
<dbReference type="GO" id="GO:0035226">
    <property type="term" value="F:glutamate-cysteine ligase catalytic subunit binding"/>
    <property type="evidence" value="ECO:0007669"/>
    <property type="project" value="InterPro"/>
</dbReference>
<evidence type="ECO:0000313" key="10">
    <source>
        <dbReference type="Proteomes" id="UP000605846"/>
    </source>
</evidence>
<evidence type="ECO:0000256" key="5">
    <source>
        <dbReference type="ARBA" id="ARBA00030406"/>
    </source>
</evidence>
<evidence type="ECO:0000256" key="8">
    <source>
        <dbReference type="ARBA" id="ARBA00032926"/>
    </source>
</evidence>
<evidence type="ECO:0000256" key="4">
    <source>
        <dbReference type="ARBA" id="ARBA00022684"/>
    </source>
</evidence>
<dbReference type="GO" id="GO:0030234">
    <property type="term" value="F:enzyme regulator activity"/>
    <property type="evidence" value="ECO:0007669"/>
    <property type="project" value="TreeGrafter"/>
</dbReference>
<dbReference type="OrthoDB" id="5596051at2759"/>
<accession>A0A8H7BWR4</accession>
<evidence type="ECO:0000256" key="3">
    <source>
        <dbReference type="ARBA" id="ARBA00011532"/>
    </source>
</evidence>
<evidence type="ECO:0000256" key="1">
    <source>
        <dbReference type="ARBA" id="ARBA00005006"/>
    </source>
</evidence>
<keyword evidence="10" id="KW-1185">Reference proteome</keyword>
<keyword evidence="4" id="KW-0317">Glutathione biosynthesis</keyword>
<dbReference type="GO" id="GO:0006750">
    <property type="term" value="P:glutathione biosynthetic process"/>
    <property type="evidence" value="ECO:0007669"/>
    <property type="project" value="UniProtKB-UniPathway"/>
</dbReference>
<evidence type="ECO:0000256" key="2">
    <source>
        <dbReference type="ARBA" id="ARBA00008612"/>
    </source>
</evidence>
<dbReference type="InterPro" id="IPR036812">
    <property type="entry name" value="NAD(P)_OxRdtase_dom_sf"/>
</dbReference>
<dbReference type="Proteomes" id="UP000605846">
    <property type="component" value="Unassembled WGS sequence"/>
</dbReference>
<comment type="subunit">
    <text evidence="3">Heterodimer of a catalytic heavy chain and a regulatory light chain.</text>
</comment>
<dbReference type="AlphaFoldDB" id="A0A8H7BWR4"/>
<name>A0A8H7BWR4_9FUNG</name>
<dbReference type="InterPro" id="IPR032963">
    <property type="entry name" value="Gclm"/>
</dbReference>
<protein>
    <recommendedName>
        <fullName evidence="7">GCS light chain</fullName>
    </recommendedName>
    <alternativeName>
        <fullName evidence="5">Gamma-ECS regulatory subunit</fullName>
    </alternativeName>
    <alternativeName>
        <fullName evidence="8">Gamma-glutamylcysteine synthetase regulatory subunit</fullName>
    </alternativeName>
    <alternativeName>
        <fullName evidence="6">Glutamate--cysteine ligase modifier subunit</fullName>
    </alternativeName>
</protein>
<evidence type="ECO:0000313" key="9">
    <source>
        <dbReference type="EMBL" id="KAF7732515.1"/>
    </source>
</evidence>
<dbReference type="SUPFAM" id="SSF51430">
    <property type="entry name" value="NAD(P)-linked oxidoreductase"/>
    <property type="match status" value="1"/>
</dbReference>
<gene>
    <name evidence="9" type="ORF">EC973_003261</name>
</gene>
<reference evidence="9" key="1">
    <citation type="submission" date="2020-01" db="EMBL/GenBank/DDBJ databases">
        <title>Genome Sequencing of Three Apophysomyces-Like Fungal Strains Confirms a Novel Fungal Genus in the Mucoromycota with divergent Burkholderia-like Endosymbiotic Bacteria.</title>
        <authorList>
            <person name="Stajich J.E."/>
            <person name="Macias A.M."/>
            <person name="Carter-House D."/>
            <person name="Lovett B."/>
            <person name="Kasson L.R."/>
            <person name="Berry K."/>
            <person name="Grigoriev I."/>
            <person name="Chang Y."/>
            <person name="Spatafora J."/>
            <person name="Kasson M.T."/>
        </authorList>
    </citation>
    <scope>NUCLEOTIDE SEQUENCE</scope>
    <source>
        <strain evidence="9">NRRL A-21654</strain>
    </source>
</reference>
<sequence length="259" mass="28700">MPAQTILKTDNIPSFKHIVLYTGNVMRTGVAGGLHKKAEKELITAIDDTLRNSLRANTPSFRYYSEDQLLEVPDLRLGGIAPEDRGNIEVTVKLFYLHQNDSYPASQIIDDALRHLQKILRVSLVDTFILSSDVERTKALWPLLEAHQNNGSVGKLGLTDFTHADLFDFLHDPNVKIKPKINQITVGQCCNMPTELMGLAKQSGVELLHNGDSADILTTAGFSSLLRSHGVIDKANVSPLWAVKYHVFENSRSVVTDKG</sequence>
<dbReference type="GO" id="GO:0017109">
    <property type="term" value="C:glutamate-cysteine ligase complex"/>
    <property type="evidence" value="ECO:0007669"/>
    <property type="project" value="TreeGrafter"/>
</dbReference>
<comment type="caution">
    <text evidence="9">The sequence shown here is derived from an EMBL/GenBank/DDBJ whole genome shotgun (WGS) entry which is preliminary data.</text>
</comment>
<comment type="pathway">
    <text evidence="1">Sulfur metabolism; glutathione biosynthesis; glutathione from L-cysteine and L-glutamate: step 1/2.</text>
</comment>
<dbReference type="Gene3D" id="3.20.20.100">
    <property type="entry name" value="NADP-dependent oxidoreductase domain"/>
    <property type="match status" value="1"/>
</dbReference>
<comment type="similarity">
    <text evidence="2">Belongs to the aldo/keto reductase family. Glutamate--cysteine ligase light chain subfamily.</text>
</comment>
<evidence type="ECO:0000256" key="6">
    <source>
        <dbReference type="ARBA" id="ARBA00031154"/>
    </source>
</evidence>